<dbReference type="InterPro" id="IPR032466">
    <property type="entry name" value="Metal_Hydrolase"/>
</dbReference>
<proteinExistence type="predicted"/>
<feature type="binding site" evidence="1">
    <location>
        <position position="219"/>
    </location>
    <ligand>
        <name>a divalent metal cation</name>
        <dbReference type="ChEBI" id="CHEBI:60240"/>
        <label>2</label>
    </ligand>
</feature>
<reference evidence="3" key="1">
    <citation type="journal article" date="2022" name="Int. J. Syst. Evol. Microbiol.">
        <title>Granulimonas faecalis gen. nov., sp. nov., and Leptogranulimonas caecicola gen. nov., sp. nov., novel lactate-producing Atopobiaceae bacteria isolated from mouse intestines, and an emended description of the family Atopobiaceae.</title>
        <authorList>
            <person name="Morinaga K."/>
            <person name="Kusada H."/>
            <person name="Sakamoto S."/>
            <person name="Murakami T."/>
            <person name="Toyoda A."/>
            <person name="Mori H."/>
            <person name="Meng X.Y."/>
            <person name="Takashino M."/>
            <person name="Murotomi K."/>
            <person name="Tamaki H."/>
        </authorList>
    </citation>
    <scope>NUCLEOTIDE SEQUENCE</scope>
    <source>
        <strain evidence="3">OPF53</strain>
    </source>
</reference>
<evidence type="ECO:0000256" key="1">
    <source>
        <dbReference type="PIRSR" id="PIRSR005902-1"/>
    </source>
</evidence>
<dbReference type="PANTHER" id="PTHR46124:SF2">
    <property type="entry name" value="D-AMINOACYL-TRNA DEACYLASE"/>
    <property type="match status" value="1"/>
</dbReference>
<protein>
    <recommendedName>
        <fullName evidence="5">TatD DNase family protein</fullName>
    </recommendedName>
</protein>
<dbReference type="GO" id="GO:0016788">
    <property type="term" value="F:hydrolase activity, acting on ester bonds"/>
    <property type="evidence" value="ECO:0007669"/>
    <property type="project" value="InterPro"/>
</dbReference>
<dbReference type="Gene3D" id="3.20.20.140">
    <property type="entry name" value="Metal-dependent hydrolases"/>
    <property type="match status" value="1"/>
</dbReference>
<keyword evidence="4" id="KW-1185">Reference proteome</keyword>
<dbReference type="CDD" id="cd01310">
    <property type="entry name" value="TatD_DNAse"/>
    <property type="match status" value="1"/>
</dbReference>
<dbReference type="PANTHER" id="PTHR46124">
    <property type="entry name" value="D-AMINOACYL-TRNA DEACYLASE"/>
    <property type="match status" value="1"/>
</dbReference>
<dbReference type="SUPFAM" id="SSF51556">
    <property type="entry name" value="Metallo-dependent hydrolases"/>
    <property type="match status" value="1"/>
</dbReference>
<dbReference type="Pfam" id="PF01026">
    <property type="entry name" value="TatD_DNase"/>
    <property type="match status" value="1"/>
</dbReference>
<dbReference type="AlphaFoldDB" id="A0AAV5B6I5"/>
<dbReference type="RefSeq" id="WP_135978321.1">
    <property type="nucleotide sequence ID" value="NZ_BQKC01000001.1"/>
</dbReference>
<feature type="binding site" evidence="1">
    <location>
        <position position="151"/>
    </location>
    <ligand>
        <name>a divalent metal cation</name>
        <dbReference type="ChEBI" id="CHEBI:60240"/>
        <label>1</label>
    </ligand>
</feature>
<dbReference type="PIRSF" id="PIRSF005902">
    <property type="entry name" value="DNase_TatD"/>
    <property type="match status" value="1"/>
</dbReference>
<comment type="caution">
    <text evidence="3">The sequence shown here is derived from an EMBL/GenBank/DDBJ whole genome shotgun (WGS) entry which is preliminary data.</text>
</comment>
<feature type="compositionally biased region" description="Acidic residues" evidence="2">
    <location>
        <begin position="1"/>
        <end position="11"/>
    </location>
</feature>
<gene>
    <name evidence="3" type="ORF">ATOP_14880</name>
</gene>
<sequence length="324" mass="34508">MSAIDDLLDDGELFRDQKGRPRPWPRPLAPLADTHGHLTVFRGHDPARAVARAALAGVRLLVVPADPTEDATDARAFLRSLDGWVEGARSLLAAAAAEGLVPPAFPGAPDLCDNVRVVAGIHPYGAARADDAAMASLSELLADPRCAGVGEIGLDFTCDVPVDVQRDVFCRQLRLARELAVPCELHIRDDRDDPAAAAHAMALEVLDEVGVPEAGVDLHCYTGDPAVMRPFVERGCLAAFGGAVTFKRSDEIRDAACACPLGQMLTETDSPYMAPVPLRGLECEPAMVCLTARCLADVRAECGVSDPAETYAALWKNAARLFPR</sequence>
<organism evidence="3 4">
    <name type="scientific">Granulimonas faecalis</name>
    <dbReference type="NCBI Taxonomy" id="2894155"/>
    <lineage>
        <taxon>Bacteria</taxon>
        <taxon>Bacillati</taxon>
        <taxon>Actinomycetota</taxon>
        <taxon>Coriobacteriia</taxon>
        <taxon>Coriobacteriales</taxon>
        <taxon>Kribbibacteriaceae</taxon>
        <taxon>Granulimonas</taxon>
    </lineage>
</organism>
<feature type="binding site" evidence="1">
    <location>
        <position position="269"/>
    </location>
    <ligand>
        <name>a divalent metal cation</name>
        <dbReference type="ChEBI" id="CHEBI:60240"/>
        <label>1</label>
    </ligand>
</feature>
<dbReference type="EMBL" id="BQKC01000001">
    <property type="protein sequence ID" value="GJM55833.1"/>
    <property type="molecule type" value="Genomic_DNA"/>
</dbReference>
<accession>A0AAV5B6I5</accession>
<evidence type="ECO:0000313" key="4">
    <source>
        <dbReference type="Proteomes" id="UP001055025"/>
    </source>
</evidence>
<dbReference type="GO" id="GO:0005829">
    <property type="term" value="C:cytosol"/>
    <property type="evidence" value="ECO:0007669"/>
    <property type="project" value="TreeGrafter"/>
</dbReference>
<evidence type="ECO:0000313" key="3">
    <source>
        <dbReference type="EMBL" id="GJM55833.1"/>
    </source>
</evidence>
<evidence type="ECO:0000256" key="2">
    <source>
        <dbReference type="SAM" id="MobiDB-lite"/>
    </source>
</evidence>
<name>A0AAV5B6I5_9ACTN</name>
<dbReference type="GO" id="GO:0046872">
    <property type="term" value="F:metal ion binding"/>
    <property type="evidence" value="ECO:0007669"/>
    <property type="project" value="UniProtKB-KW"/>
</dbReference>
<feature type="binding site" evidence="1">
    <location>
        <position position="186"/>
    </location>
    <ligand>
        <name>a divalent metal cation</name>
        <dbReference type="ChEBI" id="CHEBI:60240"/>
        <label>2</label>
    </ligand>
</feature>
<dbReference type="InterPro" id="IPR001130">
    <property type="entry name" value="TatD-like"/>
</dbReference>
<keyword evidence="1" id="KW-0479">Metal-binding</keyword>
<evidence type="ECO:0008006" key="5">
    <source>
        <dbReference type="Google" id="ProtNLM"/>
    </source>
</evidence>
<dbReference type="Proteomes" id="UP001055025">
    <property type="component" value="Unassembled WGS sequence"/>
</dbReference>
<feature type="region of interest" description="Disordered" evidence="2">
    <location>
        <begin position="1"/>
        <end position="30"/>
    </location>
</feature>